<evidence type="ECO:0000259" key="3">
    <source>
        <dbReference type="Pfam" id="PF00149"/>
    </source>
</evidence>
<dbReference type="AlphaFoldDB" id="A0AAU9XT22"/>
<protein>
    <recommendedName>
        <fullName evidence="3">Calcineurin-like phosphoesterase domain-containing protein</fullName>
    </recommendedName>
</protein>
<comment type="caution">
    <text evidence="4">The sequence shown here is derived from an EMBL/GenBank/DDBJ whole genome shotgun (WGS) entry which is preliminary data.</text>
</comment>
<keyword evidence="2" id="KW-0325">Glycoprotein</keyword>
<reference evidence="4 5" key="1">
    <citation type="submission" date="2022-05" db="EMBL/GenBank/DDBJ databases">
        <authorList>
            <consortium name="Genoscope - CEA"/>
            <person name="William W."/>
        </authorList>
    </citation>
    <scope>NUCLEOTIDE SEQUENCE [LARGE SCALE GENOMIC DNA]</scope>
</reference>
<keyword evidence="5" id="KW-1185">Reference proteome</keyword>
<feature type="domain" description="Calcineurin-like phosphoesterase" evidence="3">
    <location>
        <begin position="2"/>
        <end position="244"/>
    </location>
</feature>
<dbReference type="InterPro" id="IPR029052">
    <property type="entry name" value="Metallo-depent_PP-like"/>
</dbReference>
<dbReference type="InterPro" id="IPR004843">
    <property type="entry name" value="Calcineurin-like_PHP"/>
</dbReference>
<evidence type="ECO:0000256" key="1">
    <source>
        <dbReference type="ARBA" id="ARBA00022801"/>
    </source>
</evidence>
<dbReference type="EMBL" id="CALNXJ010000062">
    <property type="protein sequence ID" value="CAH3156685.1"/>
    <property type="molecule type" value="Genomic_DNA"/>
</dbReference>
<evidence type="ECO:0000313" key="4">
    <source>
        <dbReference type="EMBL" id="CAH3156685.1"/>
    </source>
</evidence>
<dbReference type="Pfam" id="PF00149">
    <property type="entry name" value="Metallophos"/>
    <property type="match status" value="1"/>
</dbReference>
<accession>A0AAU9XT22</accession>
<gene>
    <name evidence="4" type="ORF">PMEA_00029624</name>
</gene>
<name>A0AAU9XT22_9CNID</name>
<dbReference type="GO" id="GO:0005615">
    <property type="term" value="C:extracellular space"/>
    <property type="evidence" value="ECO:0007669"/>
    <property type="project" value="TreeGrafter"/>
</dbReference>
<dbReference type="Gene3D" id="3.60.21.10">
    <property type="match status" value="1"/>
</dbReference>
<evidence type="ECO:0000313" key="5">
    <source>
        <dbReference type="Proteomes" id="UP001159428"/>
    </source>
</evidence>
<sequence>SLKFFHVSDVHLDPFYNKAADVSTYCQGSGSTADYEAPYGRVGCDSPLALWKIALLGMKEEGQSAEFMMLSGDSSAHGLTDDHGSPKVLKAMSMVASEAHKVFPDIPIFPAIGNNDLPGHYILPNNSDWYKTVLSYWAPLILCSHCPRSVEKPTTMEELAKTFLEGGYYKVNIAGGKMILLVLNTMYWNNNWYTNDLVKQIAETQMQRFKDQLQLAKDQKKRVLIMSHIPPGGDPYDGSYFWHKQYLIPYASLTAGQFHDVVAGNTRIQQRKLCAAVRNSICNSFFLFSLVEFAHPVWKFDSTFSRKYPSKHKLIDADRIDELNHKLISQTEGRYWNEYMPSTTSHYQLGSYDRFALYCVMRYVSEDDFQKCHEKFKVSGG</sequence>
<organism evidence="4 5">
    <name type="scientific">Pocillopora meandrina</name>
    <dbReference type="NCBI Taxonomy" id="46732"/>
    <lineage>
        <taxon>Eukaryota</taxon>
        <taxon>Metazoa</taxon>
        <taxon>Cnidaria</taxon>
        <taxon>Anthozoa</taxon>
        <taxon>Hexacorallia</taxon>
        <taxon>Scleractinia</taxon>
        <taxon>Astrocoeniina</taxon>
        <taxon>Pocilloporidae</taxon>
        <taxon>Pocillopora</taxon>
    </lineage>
</organism>
<keyword evidence="1" id="KW-0378">Hydrolase</keyword>
<dbReference type="SUPFAM" id="SSF56300">
    <property type="entry name" value="Metallo-dependent phosphatases"/>
    <property type="match status" value="1"/>
</dbReference>
<dbReference type="GO" id="GO:0008081">
    <property type="term" value="F:phosphoric diester hydrolase activity"/>
    <property type="evidence" value="ECO:0007669"/>
    <property type="project" value="TreeGrafter"/>
</dbReference>
<dbReference type="Proteomes" id="UP001159428">
    <property type="component" value="Unassembled WGS sequence"/>
</dbReference>
<feature type="non-terminal residue" evidence="4">
    <location>
        <position position="1"/>
    </location>
</feature>
<proteinExistence type="predicted"/>
<dbReference type="PANTHER" id="PTHR10340">
    <property type="entry name" value="SPHINGOMYELIN PHOSPHODIESTERASE"/>
    <property type="match status" value="1"/>
</dbReference>
<evidence type="ECO:0000256" key="2">
    <source>
        <dbReference type="ARBA" id="ARBA00023180"/>
    </source>
</evidence>
<dbReference type="PANTHER" id="PTHR10340:SF57">
    <property type="entry name" value="METALLOPHOS DOMAIN-CONTAINING PROTEIN"/>
    <property type="match status" value="1"/>
</dbReference>